<protein>
    <submittedName>
        <fullName evidence="2">Uncharacterized protein</fullName>
    </submittedName>
</protein>
<dbReference type="AlphaFoldDB" id="A0ABD7PD99"/>
<evidence type="ECO:0000313" key="2">
    <source>
        <dbReference type="EMBL" id="SXF98508.1"/>
    </source>
</evidence>
<gene>
    <name evidence="2" type="ORF">SAMEA3729809_05046</name>
</gene>
<accession>A0ABD7PD99</accession>
<proteinExistence type="predicted"/>
<reference evidence="2 3" key="1">
    <citation type="submission" date="2018-08" db="EMBL/GenBank/DDBJ databases">
        <authorList>
            <consortium name="Pathogen Informatics"/>
        </authorList>
    </citation>
    <scope>NUCLEOTIDE SEQUENCE [LARGE SCALE GENOMIC DNA]</scope>
    <source>
        <strain evidence="2 3">EuSCAPE_TR218</strain>
    </source>
</reference>
<dbReference type="EMBL" id="UKAS01000029">
    <property type="protein sequence ID" value="SXF98508.1"/>
    <property type="molecule type" value="Genomic_DNA"/>
</dbReference>
<comment type="caution">
    <text evidence="2">The sequence shown here is derived from an EMBL/GenBank/DDBJ whole genome shotgun (WGS) entry which is preliminary data.</text>
</comment>
<evidence type="ECO:0000256" key="1">
    <source>
        <dbReference type="SAM" id="MobiDB-lite"/>
    </source>
</evidence>
<dbReference type="Proteomes" id="UP000258928">
    <property type="component" value="Unassembled WGS sequence"/>
</dbReference>
<feature type="region of interest" description="Disordered" evidence="1">
    <location>
        <begin position="1"/>
        <end position="22"/>
    </location>
</feature>
<name>A0ABD7PD99_KLEVA</name>
<organism evidence="2 3">
    <name type="scientific">Klebsiella variicola</name>
    <dbReference type="NCBI Taxonomy" id="244366"/>
    <lineage>
        <taxon>Bacteria</taxon>
        <taxon>Pseudomonadati</taxon>
        <taxon>Pseudomonadota</taxon>
        <taxon>Gammaproteobacteria</taxon>
        <taxon>Enterobacterales</taxon>
        <taxon>Enterobacteriaceae</taxon>
        <taxon>Klebsiella/Raoultella group</taxon>
        <taxon>Klebsiella</taxon>
        <taxon>Klebsiella pneumoniae complex</taxon>
    </lineage>
</organism>
<sequence>MTYRTSPFKSHLSGKSGADKAHTGDFRIKGITWFGGNRRSVSASDNKFACTKRFTDTRQIIRQPFQRMQRVAEDGGISPARLVTISQRVMSQSER</sequence>
<evidence type="ECO:0000313" key="3">
    <source>
        <dbReference type="Proteomes" id="UP000258928"/>
    </source>
</evidence>